<comment type="similarity">
    <text evidence="4">Belongs to the SEC8 family.</text>
</comment>
<dbReference type="Proteomes" id="UP001306508">
    <property type="component" value="Unassembled WGS sequence"/>
</dbReference>
<evidence type="ECO:0000256" key="5">
    <source>
        <dbReference type="SAM" id="Coils"/>
    </source>
</evidence>
<dbReference type="GO" id="GO:0000145">
    <property type="term" value="C:exocyst"/>
    <property type="evidence" value="ECO:0007669"/>
    <property type="project" value="UniProtKB-UniRule"/>
</dbReference>
<dbReference type="GO" id="GO:0015031">
    <property type="term" value="P:protein transport"/>
    <property type="evidence" value="ECO:0007669"/>
    <property type="project" value="UniProtKB-KW"/>
</dbReference>
<keyword evidence="5" id="KW-0175">Coiled coil</keyword>
<dbReference type="GO" id="GO:0090522">
    <property type="term" value="P:vesicle tethering involved in exocytosis"/>
    <property type="evidence" value="ECO:0007669"/>
    <property type="project" value="UniProtKB-UniRule"/>
</dbReference>
<reference evidence="9" key="1">
    <citation type="submission" date="2023-07" db="EMBL/GenBank/DDBJ databases">
        <title>A draft genome of Kazachstania heterogenica Y-27499.</title>
        <authorList>
            <person name="Donic C."/>
            <person name="Kralova J.S."/>
            <person name="Fidel L."/>
            <person name="Ben-Dor S."/>
            <person name="Jung S."/>
        </authorList>
    </citation>
    <scope>NUCLEOTIDE SEQUENCE [LARGE SCALE GENOMIC DNA]</scope>
    <source>
        <strain evidence="9">Y27499</strain>
    </source>
</reference>
<keyword evidence="3 4" id="KW-0653">Protein transport</keyword>
<dbReference type="InterPro" id="IPR048630">
    <property type="entry name" value="Sec8_M"/>
</dbReference>
<dbReference type="GO" id="GO:0006893">
    <property type="term" value="P:Golgi to plasma membrane transport"/>
    <property type="evidence" value="ECO:0007669"/>
    <property type="project" value="TreeGrafter"/>
</dbReference>
<proteinExistence type="inferred from homology"/>
<evidence type="ECO:0000256" key="2">
    <source>
        <dbReference type="ARBA" id="ARBA00022483"/>
    </source>
</evidence>
<feature type="domain" description="Exocyst complex component Sec8 N-terminal" evidence="6">
    <location>
        <begin position="38"/>
        <end position="178"/>
    </location>
</feature>
<accession>A0AAN7WK95</accession>
<dbReference type="InterPro" id="IPR039682">
    <property type="entry name" value="Sec8/EXOC4"/>
</dbReference>
<evidence type="ECO:0000256" key="3">
    <source>
        <dbReference type="ARBA" id="ARBA00022927"/>
    </source>
</evidence>
<sequence>MDGFNQKDRLKVKTRRRQLTVTSLSEDQKSAMNSSIDNLQNDLDLVKSQWHNVLTKDTNPLEIALAFLDTTSVGLGYRYNEFNQLESTLGNHLKDVVNEHCQAFNSNVASYSKTVSALTDAQERTTQLKKDFKVVSDMITMKKGSLEELDQKYLQYTNLLSSLSQIEELMKIPEHIEDSIRKEEYRTVQKLIQRSFIILNSPNLKSLKQLAPIRQQIELQEHILFENIIQEIQSIIYCKKGLPDKDSNILKTISISQNGFTSLENYLFNIANIDINKQSGILNENLEKFMKLLDENNGFQKTELIKENNSQQSDYYRLFDLLSLIKGTNRLPAALSILTDRTKEEIHNIIVKSMEQVRIKHPALVKIVNNSVTEDIFGPSVNQLFSLVMRECFWEIFLKLLTAVQGHRAIFEIISFLQNSQSIHSVYKFDKILEKILDEVKTLLHRYLVNTQLASNSQNINSEDKNIKNESQKKHFDKIFSLQDNIEMDILSKQKVSGLKSLLKDIFLGFTVDSNIDLDNIYLEDDSFEQEEPLIPPSVFNMKVILEPFLLFSQASSNLITPTLSTKKSVSPLTFFNKLMEETFYPRLKDTLNHLFISKVETNNKFSIETINDTKAILKSAFDFQKLFYNQISILNASNTFRPNMVSLLLEILSKFFQYMKNTFYVILDGSDKNLTKNILKKWFTDHNLIKTEELIVAGNSDPISVEYDILYQHFMNFYSKNNHLTNNDHLNENMFDSLIYLNSTLNWIESWLPKLSRTMNSSKVENFDNAILITADQLRKKWSFFEFSDVNTLDNKNINAYILLDDESLTKFNEILYGFQDLNIKSLILMRLEIRSKCIHKIGRLFNGNKDWNLEVSNNEIDLNIASLLSDLRRIEDKLNKQSTKDVKDIVFSGIDVIIDMSFIKGSRLISIINQNGLKKVERNIDILQHGIRNMYHEKNNVKSPKNNAITTYSSALDFYYLIGSNENNLINRLKAGELSVFSSDDVKTILRLQFSEEFAKQNKRVSAMAGKPLSMAKPLNRRYDTALKTIESLLK</sequence>
<keyword evidence="2 4" id="KW-0268">Exocytosis</keyword>
<dbReference type="GO" id="GO:0006612">
    <property type="term" value="P:protein targeting to membrane"/>
    <property type="evidence" value="ECO:0007669"/>
    <property type="project" value="UniProtKB-UniRule"/>
</dbReference>
<evidence type="ECO:0000313" key="9">
    <source>
        <dbReference type="Proteomes" id="UP001306508"/>
    </source>
</evidence>
<evidence type="ECO:0000256" key="4">
    <source>
        <dbReference type="RuleBase" id="RU367079"/>
    </source>
</evidence>
<comment type="caution">
    <text evidence="8">The sequence shown here is derived from an EMBL/GenBank/DDBJ whole genome shotgun (WGS) entry which is preliminary data.</text>
</comment>
<protein>
    <recommendedName>
        <fullName evidence="4">Exocyst complex component Sec8</fullName>
    </recommendedName>
</protein>
<dbReference type="EMBL" id="JAWIZZ010000064">
    <property type="protein sequence ID" value="KAK5773838.1"/>
    <property type="molecule type" value="Genomic_DNA"/>
</dbReference>
<dbReference type="PANTHER" id="PTHR14146">
    <property type="entry name" value="EXOCYST COMPLEX COMPONENT 4"/>
    <property type="match status" value="1"/>
</dbReference>
<comment type="function">
    <text evidence="4">Component of the exocyst complex involved in the docking of exocytic vesicles with fusion sites on the plasma membrane.</text>
</comment>
<evidence type="ECO:0000259" key="6">
    <source>
        <dbReference type="Pfam" id="PF04048"/>
    </source>
</evidence>
<dbReference type="AlphaFoldDB" id="A0AAN7WK95"/>
<evidence type="ECO:0000259" key="7">
    <source>
        <dbReference type="Pfam" id="PF20652"/>
    </source>
</evidence>
<evidence type="ECO:0000313" key="8">
    <source>
        <dbReference type="EMBL" id="KAK5773838.1"/>
    </source>
</evidence>
<dbReference type="Pfam" id="PF04048">
    <property type="entry name" value="Sec8_N"/>
    <property type="match status" value="1"/>
</dbReference>
<organism evidence="8 9">
    <name type="scientific">Arxiozyma heterogenica</name>
    <dbReference type="NCBI Taxonomy" id="278026"/>
    <lineage>
        <taxon>Eukaryota</taxon>
        <taxon>Fungi</taxon>
        <taxon>Dikarya</taxon>
        <taxon>Ascomycota</taxon>
        <taxon>Saccharomycotina</taxon>
        <taxon>Saccharomycetes</taxon>
        <taxon>Saccharomycetales</taxon>
        <taxon>Saccharomycetaceae</taxon>
        <taxon>Arxiozyma</taxon>
    </lineage>
</organism>
<dbReference type="PANTHER" id="PTHR14146:SF0">
    <property type="entry name" value="EXOCYST COMPLEX COMPONENT 4"/>
    <property type="match status" value="1"/>
</dbReference>
<keyword evidence="9" id="KW-1185">Reference proteome</keyword>
<dbReference type="GO" id="GO:0006904">
    <property type="term" value="P:vesicle docking involved in exocytosis"/>
    <property type="evidence" value="ECO:0007669"/>
    <property type="project" value="InterPro"/>
</dbReference>
<name>A0AAN7WK95_9SACH</name>
<feature type="coiled-coil region" evidence="5">
    <location>
        <begin position="859"/>
        <end position="886"/>
    </location>
</feature>
<gene>
    <name evidence="8" type="ORF">RI543_004894</name>
</gene>
<dbReference type="Pfam" id="PF20652">
    <property type="entry name" value="Sec8_C"/>
    <property type="match status" value="1"/>
</dbReference>
<evidence type="ECO:0000256" key="1">
    <source>
        <dbReference type="ARBA" id="ARBA00022448"/>
    </source>
</evidence>
<keyword evidence="1 4" id="KW-0813">Transport</keyword>
<dbReference type="InterPro" id="IPR007191">
    <property type="entry name" value="Sec8_exocyst_N"/>
</dbReference>
<feature type="domain" description="Exocyst complex component Sec8 middle helical bundle" evidence="7">
    <location>
        <begin position="309"/>
        <end position="550"/>
    </location>
</feature>